<sequence length="283" mass="31096">MASNQDFLASAVQNKADIQELLSQADKVSIQGSGDQGINDLPELPALEHYKDATLVARSRLAAFIKYAGYCEAKEIVPVFDSNIYGGIASLLLSNASAALKIADEDGELIRAGRVLELCHNEFIDDIALQNLSIKEVIKLRTSAWGRQAKSREALFSSVFELANENARSSNFEASARNLISNYKKDSEDLSLERRNLKFQIKCDLGKAALGLTGAEGIISQLESPFAGAFSTLVAGGYWALDKAKEYAPQLRLLKKQESRMKRGAAFGMHNFYTNPRIKKITK</sequence>
<dbReference type="EMBL" id="NTME01000016">
    <property type="protein sequence ID" value="PBJ94528.1"/>
    <property type="molecule type" value="Genomic_DNA"/>
</dbReference>
<dbReference type="AlphaFoldDB" id="A0A2A3M377"/>
<evidence type="ECO:0000313" key="1">
    <source>
        <dbReference type="EMBL" id="PBJ94528.1"/>
    </source>
</evidence>
<name>A0A2A3M377_PSEDL</name>
<protein>
    <submittedName>
        <fullName evidence="1">Uncharacterized protein</fullName>
    </submittedName>
</protein>
<dbReference type="Proteomes" id="UP000218102">
    <property type="component" value="Unassembled WGS sequence"/>
</dbReference>
<gene>
    <name evidence="1" type="ORF">CMV24_16540</name>
</gene>
<comment type="caution">
    <text evidence="1">The sequence shown here is derived from an EMBL/GenBank/DDBJ whole genome shotgun (WGS) entry which is preliminary data.</text>
</comment>
<accession>A0A2A3M377</accession>
<reference evidence="1 2" key="1">
    <citation type="submission" date="2017-09" db="EMBL/GenBank/DDBJ databases">
        <authorList>
            <person name="Ehlers B."/>
            <person name="Leendertz F.H."/>
        </authorList>
    </citation>
    <scope>NUCLEOTIDE SEQUENCE [LARGE SCALE GENOMIC DNA]</scope>
    <source>
        <strain evidence="1 2">DJ-1</strain>
    </source>
</reference>
<organism evidence="1 2">
    <name type="scientific">Pseudomonas plecoglossicida</name>
    <dbReference type="NCBI Taxonomy" id="70775"/>
    <lineage>
        <taxon>Bacteria</taxon>
        <taxon>Pseudomonadati</taxon>
        <taxon>Pseudomonadota</taxon>
        <taxon>Gammaproteobacteria</taxon>
        <taxon>Pseudomonadales</taxon>
        <taxon>Pseudomonadaceae</taxon>
        <taxon>Pseudomonas</taxon>
    </lineage>
</organism>
<proteinExistence type="predicted"/>
<evidence type="ECO:0000313" key="2">
    <source>
        <dbReference type="Proteomes" id="UP000218102"/>
    </source>
</evidence>